<dbReference type="PANTHER" id="PTHR23135:SF4">
    <property type="entry name" value="UDP-N-ACETYLMURAMOYL-L-ALANYL-D-GLUTAMATE--2,6-DIAMINOPIMELATE LIGASE MURE HOMOLOG, CHLOROPLASTIC"/>
    <property type="match status" value="1"/>
</dbReference>
<keyword evidence="2" id="KW-0961">Cell wall biogenesis/degradation</keyword>
<protein>
    <submittedName>
        <fullName evidence="5">UDP-N-acetylmuramoyl-L-alanyl-D-glutamate--2, 6-diaminopimelate ligase</fullName>
        <ecNumber evidence="5">6.3.2.13</ecNumber>
    </submittedName>
</protein>
<dbReference type="GO" id="GO:0051301">
    <property type="term" value="P:cell division"/>
    <property type="evidence" value="ECO:0007669"/>
    <property type="project" value="UniProtKB-KW"/>
</dbReference>
<dbReference type="InterPro" id="IPR004101">
    <property type="entry name" value="Mur_ligase_C"/>
</dbReference>
<dbReference type="SUPFAM" id="SSF53623">
    <property type="entry name" value="MurD-like peptide ligases, catalytic domain"/>
    <property type="match status" value="1"/>
</dbReference>
<dbReference type="GO" id="GO:0005737">
    <property type="term" value="C:cytoplasm"/>
    <property type="evidence" value="ECO:0007669"/>
    <property type="project" value="UniProtKB-SubCell"/>
</dbReference>
<keyword evidence="2" id="KW-0132">Cell division</keyword>
<dbReference type="InterPro" id="IPR013221">
    <property type="entry name" value="Mur_ligase_cen"/>
</dbReference>
<dbReference type="Gene3D" id="3.90.190.20">
    <property type="entry name" value="Mur ligase, C-terminal domain"/>
    <property type="match status" value="1"/>
</dbReference>
<evidence type="ECO:0000313" key="5">
    <source>
        <dbReference type="EMBL" id="QCI23237.1"/>
    </source>
</evidence>
<evidence type="ECO:0000256" key="2">
    <source>
        <dbReference type="RuleBase" id="RU004135"/>
    </source>
</evidence>
<reference evidence="5 6" key="1">
    <citation type="submission" date="2018-10" db="EMBL/GenBank/DDBJ databases">
        <title>Comparative functional genomics of the obligate endosymbiont Buchnera aphidicola.</title>
        <authorList>
            <person name="Chong R.A."/>
        </authorList>
    </citation>
    <scope>NUCLEOTIDE SEQUENCE [LARGE SCALE GENOMIC DNA]</scope>
    <source>
        <strain evidence="5 6">Mrh</strain>
    </source>
</reference>
<dbReference type="InterPro" id="IPR036565">
    <property type="entry name" value="Mur-like_cat_sf"/>
</dbReference>
<dbReference type="GO" id="GO:0005524">
    <property type="term" value="F:ATP binding"/>
    <property type="evidence" value="ECO:0007669"/>
    <property type="project" value="InterPro"/>
</dbReference>
<keyword evidence="2" id="KW-0573">Peptidoglycan synthesis</keyword>
<dbReference type="EC" id="6.3.2.13" evidence="5"/>
<dbReference type="GO" id="GO:0008765">
    <property type="term" value="F:UDP-N-acetylmuramoylalanyl-D-glutamate-2,6-diaminopimelate ligase activity"/>
    <property type="evidence" value="ECO:0007669"/>
    <property type="project" value="UniProtKB-EC"/>
</dbReference>
<dbReference type="InterPro" id="IPR005761">
    <property type="entry name" value="UDP-N-AcMur-Glu-dNH2Pim_ligase"/>
</dbReference>
<accession>A0A4D6Y2E3</accession>
<dbReference type="Pfam" id="PF02875">
    <property type="entry name" value="Mur_ligase_C"/>
    <property type="match status" value="1"/>
</dbReference>
<sequence>MGVTGTNGKSSVTHLIAQWSYLLKRTIGIMGTLGNGTYNDLKPSVNTTESFVNIQRFLKKMLKKHIKIIAMEISSHGIAQNRISKLYFSIAILTNITSDHLDYHINLENYIQAKWKFFSQNRIQTFIINTDDNIGRTWIKKLPKNNVIIVSTHQTFNFSSFKKWIFAHHIIYKKSQTDIYFKSSWGEGVLNSKLFGRFNVINLLLALATLLELGYPISYLIKTCNKIQAIYGRMQLFKVPNKPSIIIDYAHNEDAFRNVLKTIREIYYHNKIWCVFGCGGDRDKSKRSLMGAVAETIADNIILTNDNPRNENQKQIIEDILEKCTYKKNIYIILNRKNAITFAVTHANIDDCIAILGKGHEKYQIIKNKRYHFSDHEVIKKLLE</sequence>
<comment type="subcellular location">
    <subcellularLocation>
        <location evidence="2">Cytoplasm</location>
    </subcellularLocation>
</comment>
<name>A0A4D6Y2E3_BUCMH</name>
<dbReference type="NCBIfam" id="TIGR01085">
    <property type="entry name" value="murE"/>
    <property type="match status" value="1"/>
</dbReference>
<gene>
    <name evidence="5" type="ORF">D9V73_01040</name>
</gene>
<dbReference type="UniPathway" id="UPA00219"/>
<feature type="domain" description="Mur ligase C-terminal" evidence="3">
    <location>
        <begin position="232"/>
        <end position="359"/>
    </location>
</feature>
<dbReference type="InterPro" id="IPR036615">
    <property type="entry name" value="Mur_ligase_C_dom_sf"/>
</dbReference>
<keyword evidence="2" id="KW-0133">Cell shape</keyword>
<evidence type="ECO:0000256" key="1">
    <source>
        <dbReference type="ARBA" id="ARBA00005898"/>
    </source>
</evidence>
<evidence type="ECO:0000259" key="4">
    <source>
        <dbReference type="Pfam" id="PF08245"/>
    </source>
</evidence>
<dbReference type="GO" id="GO:0071555">
    <property type="term" value="P:cell wall organization"/>
    <property type="evidence" value="ECO:0007669"/>
    <property type="project" value="UniProtKB-KW"/>
</dbReference>
<dbReference type="PANTHER" id="PTHR23135">
    <property type="entry name" value="MUR LIGASE FAMILY MEMBER"/>
    <property type="match status" value="1"/>
</dbReference>
<keyword evidence="5" id="KW-0436">Ligase</keyword>
<keyword evidence="2" id="KW-0131">Cell cycle</keyword>
<organism evidence="5 6">
    <name type="scientific">Buchnera aphidicola subsp. Melaphis rhois</name>
    <dbReference type="NCBI Taxonomy" id="118103"/>
    <lineage>
        <taxon>Bacteria</taxon>
        <taxon>Pseudomonadati</taxon>
        <taxon>Pseudomonadota</taxon>
        <taxon>Gammaproteobacteria</taxon>
        <taxon>Enterobacterales</taxon>
        <taxon>Erwiniaceae</taxon>
        <taxon>Buchnera</taxon>
    </lineage>
</organism>
<feature type="domain" description="Mur ligase central" evidence="4">
    <location>
        <begin position="3"/>
        <end position="209"/>
    </location>
</feature>
<comment type="similarity">
    <text evidence="1">Belongs to the MurCDEF family. MurE subfamily.</text>
</comment>
<proteinExistence type="inferred from homology"/>
<dbReference type="Proteomes" id="UP000298566">
    <property type="component" value="Chromosome"/>
</dbReference>
<dbReference type="Gene3D" id="3.40.1190.10">
    <property type="entry name" value="Mur-like, catalytic domain"/>
    <property type="match status" value="1"/>
</dbReference>
<evidence type="ECO:0000313" key="6">
    <source>
        <dbReference type="Proteomes" id="UP000298566"/>
    </source>
</evidence>
<dbReference type="GO" id="GO:0008360">
    <property type="term" value="P:regulation of cell shape"/>
    <property type="evidence" value="ECO:0007669"/>
    <property type="project" value="UniProtKB-KW"/>
</dbReference>
<comment type="pathway">
    <text evidence="2">Cell wall biogenesis; peptidoglycan biosynthesis.</text>
</comment>
<evidence type="ECO:0000259" key="3">
    <source>
        <dbReference type="Pfam" id="PF02875"/>
    </source>
</evidence>
<dbReference type="GO" id="GO:0009252">
    <property type="term" value="P:peptidoglycan biosynthetic process"/>
    <property type="evidence" value="ECO:0007669"/>
    <property type="project" value="UniProtKB-UniPathway"/>
</dbReference>
<dbReference type="OrthoDB" id="9800958at2"/>
<dbReference type="Pfam" id="PF08245">
    <property type="entry name" value="Mur_ligase_M"/>
    <property type="match status" value="1"/>
</dbReference>
<dbReference type="SUPFAM" id="SSF53244">
    <property type="entry name" value="MurD-like peptide ligases, peptide-binding domain"/>
    <property type="match status" value="1"/>
</dbReference>
<dbReference type="EMBL" id="CP033004">
    <property type="protein sequence ID" value="QCI23237.1"/>
    <property type="molecule type" value="Genomic_DNA"/>
</dbReference>
<dbReference type="NCBIfam" id="NF001126">
    <property type="entry name" value="PRK00139.1-4"/>
    <property type="match status" value="1"/>
</dbReference>
<dbReference type="AlphaFoldDB" id="A0A4D6Y2E3"/>